<dbReference type="Pfam" id="PF06097">
    <property type="entry name" value="DUF945"/>
    <property type="match status" value="1"/>
</dbReference>
<dbReference type="EMBL" id="UGXD01000002">
    <property type="protein sequence ID" value="SUG33432.1"/>
    <property type="molecule type" value="Genomic_DNA"/>
</dbReference>
<evidence type="ECO:0000313" key="1">
    <source>
        <dbReference type="EMBL" id="SUG33432.1"/>
    </source>
</evidence>
<sequence>MGQMFRLTTLKDNTIASSLQYANGQVTLNGQKMPLEDFVGLFGMPRFPYRTFRRYSTSNRLTGCIDAAPGPHRTTHSLYFCLTSRAAIV</sequence>
<gene>
    <name evidence="1" type="primary">ydgA_3</name>
    <name evidence="1" type="ORF">NCTC7304_02908</name>
</gene>
<dbReference type="AlphaFoldDB" id="A0A379SV67"/>
<dbReference type="InterPro" id="IPR010352">
    <property type="entry name" value="DUF945"/>
</dbReference>
<reference evidence="1 2" key="1">
    <citation type="submission" date="2018-06" db="EMBL/GenBank/DDBJ databases">
        <authorList>
            <consortium name="Pathogen Informatics"/>
            <person name="Doyle S."/>
        </authorList>
    </citation>
    <scope>NUCLEOTIDE SEQUENCE [LARGE SCALE GENOMIC DNA]</scope>
    <source>
        <strain evidence="1 2">NCTC7304</strain>
    </source>
</reference>
<proteinExistence type="predicted"/>
<protein>
    <submittedName>
        <fullName evidence="1">GTP-binding protein YdgA</fullName>
    </submittedName>
</protein>
<accession>A0A379SV67</accession>
<name>A0A379SV67_SALER</name>
<organism evidence="1 2">
    <name type="scientific">Salmonella enterica subsp. arizonae</name>
    <dbReference type="NCBI Taxonomy" id="59203"/>
    <lineage>
        <taxon>Bacteria</taxon>
        <taxon>Pseudomonadati</taxon>
        <taxon>Pseudomonadota</taxon>
        <taxon>Gammaproteobacteria</taxon>
        <taxon>Enterobacterales</taxon>
        <taxon>Enterobacteriaceae</taxon>
        <taxon>Salmonella</taxon>
    </lineage>
</organism>
<dbReference type="Proteomes" id="UP000254762">
    <property type="component" value="Unassembled WGS sequence"/>
</dbReference>
<evidence type="ECO:0000313" key="2">
    <source>
        <dbReference type="Proteomes" id="UP000254762"/>
    </source>
</evidence>